<dbReference type="RefSeq" id="WP_175531129.1">
    <property type="nucleotide sequence ID" value="NZ_JABWGL010000015.1"/>
</dbReference>
<dbReference type="EMBL" id="JAQJJM010000003">
    <property type="protein sequence ID" value="MDN5131516.1"/>
    <property type="molecule type" value="Genomic_DNA"/>
</dbReference>
<accession>A0AAP4PX84</accession>
<sequence>MGILRTLLAISVLIAHSGDILGIKLYDGNTAVILFFVISGFLYAVNF</sequence>
<dbReference type="AlphaFoldDB" id="A0AAP4PX84"/>
<name>A0AAP4PX84_9BACT</name>
<protein>
    <recommendedName>
        <fullName evidence="4">Acyltransferase 3 domain-containing protein</fullName>
    </recommendedName>
</protein>
<keyword evidence="1" id="KW-0812">Transmembrane</keyword>
<feature type="transmembrane region" description="Helical" evidence="1">
    <location>
        <begin position="27"/>
        <end position="45"/>
    </location>
</feature>
<dbReference type="Proteomes" id="UP001171508">
    <property type="component" value="Unassembled WGS sequence"/>
</dbReference>
<organism evidence="2 3">
    <name type="scientific">Aliarcobacter butzleri</name>
    <dbReference type="NCBI Taxonomy" id="28197"/>
    <lineage>
        <taxon>Bacteria</taxon>
        <taxon>Pseudomonadati</taxon>
        <taxon>Campylobacterota</taxon>
        <taxon>Epsilonproteobacteria</taxon>
        <taxon>Campylobacterales</taxon>
        <taxon>Arcobacteraceae</taxon>
        <taxon>Aliarcobacter</taxon>
    </lineage>
</organism>
<keyword evidence="1" id="KW-1133">Transmembrane helix</keyword>
<reference evidence="2" key="2">
    <citation type="submission" date="2023-01" db="EMBL/GenBank/DDBJ databases">
        <authorList>
            <person name="Uljanovas D."/>
        </authorList>
    </citation>
    <scope>NUCLEOTIDE SEQUENCE</scope>
    <source>
        <strain evidence="2">H19</strain>
    </source>
</reference>
<keyword evidence="1" id="KW-0472">Membrane</keyword>
<evidence type="ECO:0000313" key="2">
    <source>
        <dbReference type="EMBL" id="MDN5131516.1"/>
    </source>
</evidence>
<reference evidence="2" key="1">
    <citation type="journal article" date="2023" name="Microorganisms">
        <title>Genomic Characterization of Arcobacter butzleri Strains Isolated from Various Sources in Lithuania.</title>
        <authorList>
            <person name="Uljanovas D."/>
            <person name="Golz G."/>
            <person name="Fleischmann S."/>
            <person name="Kudirkiene E."/>
            <person name="Kasetiene N."/>
            <person name="Grineviciene A."/>
            <person name="Tamuleviciene E."/>
            <person name="Aksomaitiene J."/>
            <person name="Alter T."/>
            <person name="Malakauskas M."/>
        </authorList>
    </citation>
    <scope>NUCLEOTIDE SEQUENCE</scope>
    <source>
        <strain evidence="2">H19</strain>
    </source>
</reference>
<evidence type="ECO:0000313" key="3">
    <source>
        <dbReference type="Proteomes" id="UP001171508"/>
    </source>
</evidence>
<proteinExistence type="predicted"/>
<evidence type="ECO:0008006" key="4">
    <source>
        <dbReference type="Google" id="ProtNLM"/>
    </source>
</evidence>
<comment type="caution">
    <text evidence="2">The sequence shown here is derived from an EMBL/GenBank/DDBJ whole genome shotgun (WGS) entry which is preliminary data.</text>
</comment>
<gene>
    <name evidence="2" type="ORF">PJV92_02135</name>
</gene>
<evidence type="ECO:0000256" key="1">
    <source>
        <dbReference type="SAM" id="Phobius"/>
    </source>
</evidence>